<keyword evidence="19" id="KW-0325">Glycoprotein</keyword>
<dbReference type="GO" id="GO:0004674">
    <property type="term" value="F:protein serine/threonine kinase activity"/>
    <property type="evidence" value="ECO:0007669"/>
    <property type="project" value="UniProtKB-KW"/>
</dbReference>
<feature type="chain" id="PRO_5042029223" description="Receptor kinase-like protein Xa21" evidence="27">
    <location>
        <begin position="25"/>
        <end position="1049"/>
    </location>
</feature>
<evidence type="ECO:0000256" key="15">
    <source>
        <dbReference type="ARBA" id="ARBA00022840"/>
    </source>
</evidence>
<protein>
    <recommendedName>
        <fullName evidence="24">Receptor kinase-like protein Xa21</fullName>
        <ecNumber evidence="4">2.7.11.1</ecNumber>
    </recommendedName>
</protein>
<dbReference type="GO" id="GO:0009791">
    <property type="term" value="P:post-embryonic development"/>
    <property type="evidence" value="ECO:0007669"/>
    <property type="project" value="UniProtKB-ARBA"/>
</dbReference>
<evidence type="ECO:0000256" key="16">
    <source>
        <dbReference type="ARBA" id="ARBA00022989"/>
    </source>
</evidence>
<keyword evidence="18" id="KW-0675">Receptor</keyword>
<comment type="catalytic activity">
    <reaction evidence="21">
        <text>L-seryl-[protein] + ATP = O-phospho-L-seryl-[protein] + ADP + H(+)</text>
        <dbReference type="Rhea" id="RHEA:17989"/>
        <dbReference type="Rhea" id="RHEA-COMP:9863"/>
        <dbReference type="Rhea" id="RHEA-COMP:11604"/>
        <dbReference type="ChEBI" id="CHEBI:15378"/>
        <dbReference type="ChEBI" id="CHEBI:29999"/>
        <dbReference type="ChEBI" id="CHEBI:30616"/>
        <dbReference type="ChEBI" id="CHEBI:83421"/>
        <dbReference type="ChEBI" id="CHEBI:456216"/>
        <dbReference type="EC" id="2.7.11.1"/>
    </reaction>
</comment>
<name>A0AAD6A291_9POAL</name>
<dbReference type="Pfam" id="PF13855">
    <property type="entry name" value="LRR_8"/>
    <property type="match status" value="1"/>
</dbReference>
<evidence type="ECO:0000256" key="8">
    <source>
        <dbReference type="ARBA" id="ARBA00022614"/>
    </source>
</evidence>
<keyword evidence="12" id="KW-0677">Repeat</keyword>
<evidence type="ECO:0000256" key="18">
    <source>
        <dbReference type="ARBA" id="ARBA00023170"/>
    </source>
</evidence>
<dbReference type="InterPro" id="IPR001611">
    <property type="entry name" value="Leu-rich_rpt"/>
</dbReference>
<dbReference type="SUPFAM" id="SSF56112">
    <property type="entry name" value="Protein kinase-like (PK-like)"/>
    <property type="match status" value="1"/>
</dbReference>
<reference evidence="29 30" key="1">
    <citation type="journal article" date="2022" name="Cell">
        <title>Repeat-based holocentromeres influence genome architecture and karyotype evolution.</title>
        <authorList>
            <person name="Hofstatter P.G."/>
            <person name="Thangavel G."/>
            <person name="Lux T."/>
            <person name="Neumann P."/>
            <person name="Vondrak T."/>
            <person name="Novak P."/>
            <person name="Zhang M."/>
            <person name="Costa L."/>
            <person name="Castellani M."/>
            <person name="Scott A."/>
            <person name="Toegelov H."/>
            <person name="Fuchs J."/>
            <person name="Mata-Sucre Y."/>
            <person name="Dias Y."/>
            <person name="Vanzela A.L.L."/>
            <person name="Huettel B."/>
            <person name="Almeida C.C.S."/>
            <person name="Simkova H."/>
            <person name="Souza G."/>
            <person name="Pedrosa-Harand A."/>
            <person name="Macas J."/>
            <person name="Mayer K.F.X."/>
            <person name="Houben A."/>
            <person name="Marques A."/>
        </authorList>
    </citation>
    <scope>NUCLEOTIDE SEQUENCE [LARGE SCALE GENOMIC DNA]</scope>
    <source>
        <strain evidence="29">RhyTen1mFocal</strain>
    </source>
</reference>
<evidence type="ECO:0000256" key="22">
    <source>
        <dbReference type="ARBA" id="ARBA00054320"/>
    </source>
</evidence>
<keyword evidence="14" id="KW-0418">Kinase</keyword>
<evidence type="ECO:0000256" key="13">
    <source>
        <dbReference type="ARBA" id="ARBA00022741"/>
    </source>
</evidence>
<evidence type="ECO:0000256" key="26">
    <source>
        <dbReference type="SAM" id="Phobius"/>
    </source>
</evidence>
<comment type="similarity">
    <text evidence="3">Belongs to the protein kinase superfamily. Ser/Thr protein kinase family.</text>
</comment>
<evidence type="ECO:0000256" key="10">
    <source>
        <dbReference type="ARBA" id="ARBA00022692"/>
    </source>
</evidence>
<keyword evidence="5" id="KW-1003">Cell membrane</keyword>
<dbReference type="InterPro" id="IPR017441">
    <property type="entry name" value="Protein_kinase_ATP_BS"/>
</dbReference>
<dbReference type="Pfam" id="PF08263">
    <property type="entry name" value="LRRNT_2"/>
    <property type="match status" value="1"/>
</dbReference>
<evidence type="ECO:0000256" key="27">
    <source>
        <dbReference type="SAM" id="SignalP"/>
    </source>
</evidence>
<dbReference type="FunFam" id="3.30.200.20:FF:000432">
    <property type="entry name" value="LRR receptor-like serine/threonine-protein kinase EFR"/>
    <property type="match status" value="1"/>
</dbReference>
<evidence type="ECO:0000256" key="17">
    <source>
        <dbReference type="ARBA" id="ARBA00023136"/>
    </source>
</evidence>
<evidence type="ECO:0000256" key="6">
    <source>
        <dbReference type="ARBA" id="ARBA00022527"/>
    </source>
</evidence>
<dbReference type="PROSITE" id="PS50011">
    <property type="entry name" value="PROTEIN_KINASE_DOM"/>
    <property type="match status" value="1"/>
</dbReference>
<evidence type="ECO:0000256" key="1">
    <source>
        <dbReference type="ARBA" id="ARBA00004162"/>
    </source>
</evidence>
<evidence type="ECO:0000259" key="28">
    <source>
        <dbReference type="PROSITE" id="PS50011"/>
    </source>
</evidence>
<dbReference type="GO" id="GO:0005886">
    <property type="term" value="C:plasma membrane"/>
    <property type="evidence" value="ECO:0007669"/>
    <property type="project" value="UniProtKB-SubCell"/>
</dbReference>
<dbReference type="Gene3D" id="1.10.510.10">
    <property type="entry name" value="Transferase(Phosphotransferase) domain 1"/>
    <property type="match status" value="1"/>
</dbReference>
<dbReference type="AlphaFoldDB" id="A0AAD6A291"/>
<dbReference type="SMART" id="SM00369">
    <property type="entry name" value="LRR_TYP"/>
    <property type="match status" value="7"/>
</dbReference>
<feature type="binding site" evidence="25">
    <location>
        <position position="768"/>
    </location>
    <ligand>
        <name>ATP</name>
        <dbReference type="ChEBI" id="CHEBI:30616"/>
    </ligand>
</feature>
<dbReference type="InterPro" id="IPR011009">
    <property type="entry name" value="Kinase-like_dom_sf"/>
</dbReference>
<sequence length="1049" mass="115597">MKTYGVLLLLLILSYFSLPKSSMAARATTFYSENDKQALLAFKSNLDNESDVLSSWNGTIPYCKWEGVYCCRLHQQRVCALLLPSRGLVGSISPYIGNFSYLRSIDLDNNKLYGIIPSSIGHLRRLQHLHLANNFFTGTFPANLDNCSQLVNLSLYYNQFSGNLPSWLGHFRKLEILDLGTNNFTGYIPLSITNLSALQQVYLSDNNLLGSIPSALGQISQLELIDLGINNFSGMIPQSFFNLTYLSALGLEYNNFHGHLPRDMGTSLLNLQQLFLGRNMLTGEIPATISNASLIKKLDLGTNKISGTIPAEFGKLCPEYLNVRSNNIEAKVAADWNFLNFLTNCSSLIKLELGDNNFGGFLPNAIVNLTNQLQILDLQKNYFIGEIPSGIEKLIGLRTLTFAGNHLTGSIPEGTGKLQNLLGLYLGSNNFSGPIPLSIGNLTNLNLFSAEGNYLIGSIPSNIGNLTQVSIISLHHNALTGMLPISMLNIKTLSRGLYLSNNFLSGSIPKEVGMLVNLAVLSLSINNLSGVLPEELGNCQLLTILELDGNSFQGSIPSFLRKLKGLEFLNLSSNNFSGAIPQELGLLNELQELYLAENNLSGHIPIVIENLTHLHKLDISYNNIEGAVPDKGVFNNASGLLLVGNKGLCGGIPELHLPECSIQRDKKHSTMLLKLVIPFVSTIFLLSIILLAFLILKYKRKLNRNSRTNSLPEGRLPKVSYSDLAKATEAFAASNLIGAGKYSRVYKGVLLLKEEDNSNLQAHTVAVKVFDLQQLGSSKSFMAECHALRLIRHRNLIRNITCCSTVDYSGNDFKALVFDYIPNGNLHRWLHPEKDDHDLLSPLSLTQRLNIAIDIADALNYLHHNCQPSVIHCDLKPSNILLRMDLSACVSDFGLAKLLPDPITKSLVESESSIGIRGSIGYVPPEYGEGGPVSTSGDVYSFGVLLLEMFTGRNPTEYMFNDGLTLHNFVQMAYPERVMDIVDPNLFTMSVMESNAFNKMCECLVSIINVGLTCSKQSLVERMSMEHVAIELHKIKRCLSPLIEINDVK</sequence>
<evidence type="ECO:0000256" key="2">
    <source>
        <dbReference type="ARBA" id="ARBA00004389"/>
    </source>
</evidence>
<evidence type="ECO:0000256" key="7">
    <source>
        <dbReference type="ARBA" id="ARBA00022553"/>
    </source>
</evidence>
<evidence type="ECO:0000256" key="3">
    <source>
        <dbReference type="ARBA" id="ARBA00008684"/>
    </source>
</evidence>
<evidence type="ECO:0000256" key="5">
    <source>
        <dbReference type="ARBA" id="ARBA00022475"/>
    </source>
</evidence>
<proteinExistence type="inferred from homology"/>
<comment type="caution">
    <text evidence="29">The sequence shown here is derived from an EMBL/GenBank/DDBJ whole genome shotgun (WGS) entry which is preliminary data.</text>
</comment>
<dbReference type="GO" id="GO:0005524">
    <property type="term" value="F:ATP binding"/>
    <property type="evidence" value="ECO:0007669"/>
    <property type="project" value="UniProtKB-UniRule"/>
</dbReference>
<keyword evidence="8" id="KW-0433">Leucine-rich repeat</keyword>
<keyword evidence="6" id="KW-0723">Serine/threonine-protein kinase</keyword>
<keyword evidence="17 26" id="KW-0472">Membrane</keyword>
<feature type="domain" description="Protein kinase" evidence="28">
    <location>
        <begin position="731"/>
        <end position="1036"/>
    </location>
</feature>
<dbReference type="FunFam" id="1.10.510.10:FF:000358">
    <property type="entry name" value="Putative leucine-rich repeat receptor-like serine/threonine-protein kinase"/>
    <property type="match status" value="1"/>
</dbReference>
<dbReference type="InterPro" id="IPR000719">
    <property type="entry name" value="Prot_kinase_dom"/>
</dbReference>
<dbReference type="FunFam" id="3.80.10.10:FF:000383">
    <property type="entry name" value="Leucine-rich repeat receptor protein kinase EMS1"/>
    <property type="match status" value="1"/>
</dbReference>
<dbReference type="FunFam" id="3.80.10.10:FF:000233">
    <property type="entry name" value="Leucine-rich repeat receptor-like protein kinase TDR"/>
    <property type="match status" value="1"/>
</dbReference>
<keyword evidence="13 25" id="KW-0547">Nucleotide-binding</keyword>
<dbReference type="Gene3D" id="3.80.10.10">
    <property type="entry name" value="Ribonuclease Inhibitor"/>
    <property type="match status" value="2"/>
</dbReference>
<keyword evidence="11 27" id="KW-0732">Signal</keyword>
<evidence type="ECO:0000313" key="30">
    <source>
        <dbReference type="Proteomes" id="UP001210211"/>
    </source>
</evidence>
<dbReference type="PANTHER" id="PTHR27008">
    <property type="entry name" value="OS04G0122200 PROTEIN"/>
    <property type="match status" value="1"/>
</dbReference>
<dbReference type="SUPFAM" id="SSF52058">
    <property type="entry name" value="L domain-like"/>
    <property type="match status" value="1"/>
</dbReference>
<keyword evidence="9" id="KW-0808">Transferase</keyword>
<feature type="signal peptide" evidence="27">
    <location>
        <begin position="1"/>
        <end position="24"/>
    </location>
</feature>
<keyword evidence="16 26" id="KW-1133">Transmembrane helix</keyword>
<dbReference type="GO" id="GO:0005789">
    <property type="term" value="C:endoplasmic reticulum membrane"/>
    <property type="evidence" value="ECO:0007669"/>
    <property type="project" value="UniProtKB-SubCell"/>
</dbReference>
<comment type="catalytic activity">
    <reaction evidence="20">
        <text>L-threonyl-[protein] + ATP = O-phospho-L-threonyl-[protein] + ADP + H(+)</text>
        <dbReference type="Rhea" id="RHEA:46608"/>
        <dbReference type="Rhea" id="RHEA-COMP:11060"/>
        <dbReference type="Rhea" id="RHEA-COMP:11605"/>
        <dbReference type="ChEBI" id="CHEBI:15378"/>
        <dbReference type="ChEBI" id="CHEBI:30013"/>
        <dbReference type="ChEBI" id="CHEBI:30616"/>
        <dbReference type="ChEBI" id="CHEBI:61977"/>
        <dbReference type="ChEBI" id="CHEBI:456216"/>
        <dbReference type="EC" id="2.7.11.1"/>
    </reaction>
</comment>
<evidence type="ECO:0000256" key="4">
    <source>
        <dbReference type="ARBA" id="ARBA00012513"/>
    </source>
</evidence>
<dbReference type="Pfam" id="PF00560">
    <property type="entry name" value="LRR_1"/>
    <property type="match status" value="9"/>
</dbReference>
<keyword evidence="30" id="KW-1185">Reference proteome</keyword>
<feature type="transmembrane region" description="Helical" evidence="26">
    <location>
        <begin position="671"/>
        <end position="696"/>
    </location>
</feature>
<keyword evidence="10 26" id="KW-0812">Transmembrane</keyword>
<evidence type="ECO:0000256" key="23">
    <source>
        <dbReference type="ARBA" id="ARBA00056628"/>
    </source>
</evidence>
<accession>A0AAD6A291</accession>
<dbReference type="SMART" id="SM00220">
    <property type="entry name" value="S_TKc"/>
    <property type="match status" value="1"/>
</dbReference>
<keyword evidence="15 25" id="KW-0067">ATP-binding</keyword>
<evidence type="ECO:0000313" key="29">
    <source>
        <dbReference type="EMBL" id="KAJ3708305.1"/>
    </source>
</evidence>
<evidence type="ECO:0000256" key="11">
    <source>
        <dbReference type="ARBA" id="ARBA00022729"/>
    </source>
</evidence>
<evidence type="ECO:0000256" key="25">
    <source>
        <dbReference type="PROSITE-ProRule" id="PRU10141"/>
    </source>
</evidence>
<dbReference type="InterPro" id="IPR032675">
    <property type="entry name" value="LRR_dom_sf"/>
</dbReference>
<dbReference type="PROSITE" id="PS00108">
    <property type="entry name" value="PROTEIN_KINASE_ST"/>
    <property type="match status" value="1"/>
</dbReference>
<evidence type="ECO:0000256" key="19">
    <source>
        <dbReference type="ARBA" id="ARBA00023180"/>
    </source>
</evidence>
<dbReference type="InterPro" id="IPR051809">
    <property type="entry name" value="Plant_receptor-like_S/T_kinase"/>
</dbReference>
<dbReference type="InterPro" id="IPR008271">
    <property type="entry name" value="Ser/Thr_kinase_AS"/>
</dbReference>
<evidence type="ECO:0000256" key="9">
    <source>
        <dbReference type="ARBA" id="ARBA00022679"/>
    </source>
</evidence>
<gene>
    <name evidence="29" type="ORF">LUZ61_012010</name>
</gene>
<dbReference type="EC" id="2.7.11.1" evidence="4"/>
<dbReference type="InterPro" id="IPR003591">
    <property type="entry name" value="Leu-rich_rpt_typical-subtyp"/>
</dbReference>
<evidence type="ECO:0000256" key="21">
    <source>
        <dbReference type="ARBA" id="ARBA00048679"/>
    </source>
</evidence>
<dbReference type="PANTHER" id="PTHR27008:SF596">
    <property type="entry name" value="OS02G0215500 PROTEIN"/>
    <property type="match status" value="1"/>
</dbReference>
<comment type="function">
    <text evidence="22">Receptor kinase that detects X.oryzae pv. oryzae protein Ax21 to promote innate immunity. Following X.oryzae pv. oryzae protein Ax21 detection, undergoes cleavage, releasing the processed protein kinase Xa21 chain.</text>
</comment>
<dbReference type="InterPro" id="IPR001245">
    <property type="entry name" value="Ser-Thr/Tyr_kinase_cat_dom"/>
</dbReference>
<organism evidence="29 30">
    <name type="scientific">Rhynchospora tenuis</name>
    <dbReference type="NCBI Taxonomy" id="198213"/>
    <lineage>
        <taxon>Eukaryota</taxon>
        <taxon>Viridiplantae</taxon>
        <taxon>Streptophyta</taxon>
        <taxon>Embryophyta</taxon>
        <taxon>Tracheophyta</taxon>
        <taxon>Spermatophyta</taxon>
        <taxon>Magnoliopsida</taxon>
        <taxon>Liliopsida</taxon>
        <taxon>Poales</taxon>
        <taxon>Cyperaceae</taxon>
        <taxon>Cyperoideae</taxon>
        <taxon>Rhynchosporeae</taxon>
        <taxon>Rhynchospora</taxon>
    </lineage>
</organism>
<dbReference type="PROSITE" id="PS00107">
    <property type="entry name" value="PROTEIN_KINASE_ATP"/>
    <property type="match status" value="1"/>
</dbReference>
<dbReference type="Gene3D" id="3.30.200.20">
    <property type="entry name" value="Phosphorylase Kinase, domain 1"/>
    <property type="match status" value="1"/>
</dbReference>
<dbReference type="InterPro" id="IPR013210">
    <property type="entry name" value="LRR_N_plant-typ"/>
</dbReference>
<comment type="function">
    <text evidence="23">The processed protein kinase Xa21 chain released by protein cleavage after X.oryzae pv. oryzae protein Ax21 detection translocates into the nucleus where it can bind and regulate WRKY62, a transcription factor. Confers resistance to the bacterial pathogen X.oryzae pv. oryzae (Xoo).</text>
</comment>
<evidence type="ECO:0000256" key="12">
    <source>
        <dbReference type="ARBA" id="ARBA00022737"/>
    </source>
</evidence>
<evidence type="ECO:0000256" key="24">
    <source>
        <dbReference type="ARBA" id="ARBA00072040"/>
    </source>
</evidence>
<dbReference type="FunFam" id="3.80.10.10:FF:000275">
    <property type="entry name" value="Leucine-rich repeat receptor-like protein kinase"/>
    <property type="match status" value="1"/>
</dbReference>
<dbReference type="SUPFAM" id="SSF52047">
    <property type="entry name" value="RNI-like"/>
    <property type="match status" value="1"/>
</dbReference>
<dbReference type="EMBL" id="JAMRDG010000001">
    <property type="protein sequence ID" value="KAJ3708305.1"/>
    <property type="molecule type" value="Genomic_DNA"/>
</dbReference>
<keyword evidence="7" id="KW-0597">Phosphoprotein</keyword>
<dbReference type="Proteomes" id="UP001210211">
    <property type="component" value="Unassembled WGS sequence"/>
</dbReference>
<dbReference type="Pfam" id="PF07714">
    <property type="entry name" value="PK_Tyr_Ser-Thr"/>
    <property type="match status" value="1"/>
</dbReference>
<evidence type="ECO:0000256" key="20">
    <source>
        <dbReference type="ARBA" id="ARBA00047899"/>
    </source>
</evidence>
<comment type="subcellular location">
    <subcellularLocation>
        <location evidence="1">Cell membrane</location>
        <topology evidence="1">Single-pass membrane protein</topology>
    </subcellularLocation>
    <subcellularLocation>
        <location evidence="2">Endoplasmic reticulum membrane</location>
        <topology evidence="2">Single-pass membrane protein</topology>
    </subcellularLocation>
</comment>
<evidence type="ECO:0000256" key="14">
    <source>
        <dbReference type="ARBA" id="ARBA00022777"/>
    </source>
</evidence>